<keyword evidence="4 8" id="KW-0378">Hydrolase</keyword>
<dbReference type="GO" id="GO:0005506">
    <property type="term" value="F:iron ion binding"/>
    <property type="evidence" value="ECO:0007669"/>
    <property type="project" value="UniProtKB-UniRule"/>
</dbReference>
<feature type="binding site" evidence="8">
    <location>
        <position position="334"/>
    </location>
    <ligand>
        <name>4-imidazolone-5-propanoate</name>
        <dbReference type="ChEBI" id="CHEBI:77893"/>
    </ligand>
</feature>
<feature type="binding site" evidence="8">
    <location>
        <position position="257"/>
    </location>
    <ligand>
        <name>4-imidazolone-5-propanoate</name>
        <dbReference type="ChEBI" id="CHEBI:77893"/>
    </ligand>
</feature>
<protein>
    <recommendedName>
        <fullName evidence="1 8">Imidazolonepropionase</fullName>
        <ecNumber evidence="1 8">3.5.2.7</ecNumber>
    </recommendedName>
    <alternativeName>
        <fullName evidence="8">Imidazolone-5-propionate hydrolase</fullName>
    </alternativeName>
</protein>
<comment type="subcellular location">
    <subcellularLocation>
        <location evidence="8">Cytoplasm</location>
    </subcellularLocation>
</comment>
<proteinExistence type="inferred from homology"/>
<feature type="binding site" evidence="8">
    <location>
        <position position="86"/>
    </location>
    <ligand>
        <name>Zn(2+)</name>
        <dbReference type="ChEBI" id="CHEBI:29105"/>
    </ligand>
</feature>
<dbReference type="Gene3D" id="2.30.40.10">
    <property type="entry name" value="Urease, subunit C, domain 1"/>
    <property type="match status" value="1"/>
</dbReference>
<feature type="binding site" evidence="8">
    <location>
        <position position="156"/>
    </location>
    <ligand>
        <name>N-formimidoyl-L-glutamate</name>
        <dbReference type="ChEBI" id="CHEBI:58928"/>
    </ligand>
</feature>
<evidence type="ECO:0000313" key="10">
    <source>
        <dbReference type="EMBL" id="RKH43888.1"/>
    </source>
</evidence>
<dbReference type="EC" id="3.5.2.7" evidence="1 8"/>
<dbReference type="GO" id="GO:0050480">
    <property type="term" value="F:imidazolonepropionase activity"/>
    <property type="evidence" value="ECO:0007669"/>
    <property type="project" value="UniProtKB-UniRule"/>
</dbReference>
<dbReference type="GO" id="GO:0019556">
    <property type="term" value="P:L-histidine catabolic process to glutamate and formamide"/>
    <property type="evidence" value="ECO:0007669"/>
    <property type="project" value="UniProtKB-UniRule"/>
</dbReference>
<dbReference type="RefSeq" id="WP_120625396.1">
    <property type="nucleotide sequence ID" value="NZ_RAWG01000059.1"/>
</dbReference>
<feature type="binding site" evidence="8">
    <location>
        <position position="93"/>
    </location>
    <ligand>
        <name>4-imidazolone-5-propanoate</name>
        <dbReference type="ChEBI" id="CHEBI:77893"/>
    </ligand>
</feature>
<dbReference type="Gene3D" id="3.20.20.140">
    <property type="entry name" value="Metal-dependent hydrolases"/>
    <property type="match status" value="1"/>
</dbReference>
<keyword evidence="11" id="KW-1185">Reference proteome</keyword>
<keyword evidence="2 8" id="KW-0963">Cytoplasm</keyword>
<feature type="binding site" evidence="8">
    <location>
        <position position="254"/>
    </location>
    <ligand>
        <name>Zn(2+)</name>
        <dbReference type="ChEBI" id="CHEBI:29105"/>
    </ligand>
</feature>
<dbReference type="HAMAP" id="MF_00372">
    <property type="entry name" value="HutI"/>
    <property type="match status" value="1"/>
</dbReference>
<dbReference type="Pfam" id="PF07969">
    <property type="entry name" value="Amidohydro_3"/>
    <property type="match status" value="2"/>
</dbReference>
<feature type="binding site" evidence="8">
    <location>
        <position position="84"/>
    </location>
    <ligand>
        <name>Fe(3+)</name>
        <dbReference type="ChEBI" id="CHEBI:29034"/>
    </ligand>
</feature>
<comment type="caution">
    <text evidence="10">The sequence shown here is derived from an EMBL/GenBank/DDBJ whole genome shotgun (WGS) entry which is preliminary data.</text>
</comment>
<dbReference type="PANTHER" id="PTHR42752">
    <property type="entry name" value="IMIDAZOLONEPROPIONASE"/>
    <property type="match status" value="1"/>
</dbReference>
<comment type="pathway">
    <text evidence="8">Amino-acid degradation; L-histidine degradation into L-glutamate; N-formimidoyl-L-glutamate from L-histidine: step 3/3.</text>
</comment>
<feature type="binding site" evidence="8">
    <location>
        <position position="331"/>
    </location>
    <ligand>
        <name>N-formimidoyl-L-glutamate</name>
        <dbReference type="ChEBI" id="CHEBI:58928"/>
    </ligand>
</feature>
<feature type="domain" description="Amidohydrolase 3" evidence="9">
    <location>
        <begin position="67"/>
        <end position="102"/>
    </location>
</feature>
<feature type="binding site" evidence="8">
    <location>
        <position position="329"/>
    </location>
    <ligand>
        <name>Zn(2+)</name>
        <dbReference type="ChEBI" id="CHEBI:29105"/>
    </ligand>
</feature>
<comment type="catalytic activity">
    <reaction evidence="8">
        <text>4-imidazolone-5-propanoate + H2O = N-formimidoyl-L-glutamate</text>
        <dbReference type="Rhea" id="RHEA:23660"/>
        <dbReference type="ChEBI" id="CHEBI:15377"/>
        <dbReference type="ChEBI" id="CHEBI:58928"/>
        <dbReference type="ChEBI" id="CHEBI:77893"/>
        <dbReference type="EC" id="3.5.2.7"/>
    </reaction>
</comment>
<dbReference type="EMBL" id="RAWG01000059">
    <property type="protein sequence ID" value="RKH43888.1"/>
    <property type="molecule type" value="Genomic_DNA"/>
</dbReference>
<feature type="binding site" evidence="8">
    <location>
        <position position="189"/>
    </location>
    <ligand>
        <name>4-imidazolone-5-propanoate</name>
        <dbReference type="ChEBI" id="CHEBI:77893"/>
    </ligand>
</feature>
<evidence type="ECO:0000256" key="7">
    <source>
        <dbReference type="ARBA" id="ARBA00023004"/>
    </source>
</evidence>
<dbReference type="InterPro" id="IPR032466">
    <property type="entry name" value="Metal_Hydrolase"/>
</dbReference>
<organism evidence="10 11">
    <name type="scientific">Corallococcus sicarius</name>
    <dbReference type="NCBI Taxonomy" id="2316726"/>
    <lineage>
        <taxon>Bacteria</taxon>
        <taxon>Pseudomonadati</taxon>
        <taxon>Myxococcota</taxon>
        <taxon>Myxococcia</taxon>
        <taxon>Myxococcales</taxon>
        <taxon>Cystobacterineae</taxon>
        <taxon>Myxococcaceae</taxon>
        <taxon>Corallococcus</taxon>
    </lineage>
</organism>
<dbReference type="InterPro" id="IPR013108">
    <property type="entry name" value="Amidohydro_3"/>
</dbReference>
<feature type="binding site" evidence="8">
    <location>
        <position position="254"/>
    </location>
    <ligand>
        <name>Fe(3+)</name>
        <dbReference type="ChEBI" id="CHEBI:29034"/>
    </ligand>
</feature>
<dbReference type="GO" id="GO:0005737">
    <property type="term" value="C:cytoplasm"/>
    <property type="evidence" value="ECO:0007669"/>
    <property type="project" value="UniProtKB-SubCell"/>
</dbReference>
<dbReference type="InterPro" id="IPR011059">
    <property type="entry name" value="Metal-dep_hydrolase_composite"/>
</dbReference>
<keyword evidence="3 8" id="KW-0479">Metal-binding</keyword>
<dbReference type="InterPro" id="IPR005920">
    <property type="entry name" value="HutI"/>
</dbReference>
<evidence type="ECO:0000256" key="5">
    <source>
        <dbReference type="ARBA" id="ARBA00022808"/>
    </source>
</evidence>
<feature type="binding site" evidence="8">
    <location>
        <position position="86"/>
    </location>
    <ligand>
        <name>Fe(3+)</name>
        <dbReference type="ChEBI" id="CHEBI:29034"/>
    </ligand>
</feature>
<evidence type="ECO:0000256" key="8">
    <source>
        <dbReference type="HAMAP-Rule" id="MF_00372"/>
    </source>
</evidence>
<dbReference type="PANTHER" id="PTHR42752:SF1">
    <property type="entry name" value="IMIDAZOLONEPROPIONASE-RELATED"/>
    <property type="match status" value="1"/>
</dbReference>
<comment type="similarity">
    <text evidence="8">Belongs to the metallo-dependent hydrolases superfamily. HutI family.</text>
</comment>
<comment type="cofactor">
    <cofactor evidence="8">
        <name>Zn(2+)</name>
        <dbReference type="ChEBI" id="CHEBI:29105"/>
    </cofactor>
    <cofactor evidence="8">
        <name>Fe(3+)</name>
        <dbReference type="ChEBI" id="CHEBI:29034"/>
    </cofactor>
    <text evidence="8">Binds 1 zinc or iron ion per subunit.</text>
</comment>
<evidence type="ECO:0000256" key="2">
    <source>
        <dbReference type="ARBA" id="ARBA00022490"/>
    </source>
</evidence>
<feature type="binding site" evidence="8">
    <location>
        <position position="156"/>
    </location>
    <ligand>
        <name>4-imidazolone-5-propanoate</name>
        <dbReference type="ChEBI" id="CHEBI:77893"/>
    </ligand>
</feature>
<evidence type="ECO:0000313" key="11">
    <source>
        <dbReference type="Proteomes" id="UP000273405"/>
    </source>
</evidence>
<dbReference type="NCBIfam" id="TIGR01224">
    <property type="entry name" value="hutI"/>
    <property type="match status" value="1"/>
</dbReference>
<dbReference type="OrthoDB" id="9807210at2"/>
<feature type="binding site" evidence="8">
    <location>
        <position position="84"/>
    </location>
    <ligand>
        <name>Zn(2+)</name>
        <dbReference type="ChEBI" id="CHEBI:29105"/>
    </ligand>
</feature>
<feature type="binding site" evidence="8">
    <location>
        <position position="329"/>
    </location>
    <ligand>
        <name>Fe(3+)</name>
        <dbReference type="ChEBI" id="CHEBI:29034"/>
    </ligand>
</feature>
<dbReference type="SUPFAM" id="SSF51338">
    <property type="entry name" value="Composite domain of metallo-dependent hydrolases"/>
    <property type="match status" value="1"/>
</dbReference>
<dbReference type="FunFam" id="3.20.20.140:FF:000007">
    <property type="entry name" value="Imidazolonepropionase"/>
    <property type="match status" value="1"/>
</dbReference>
<dbReference type="SUPFAM" id="SSF51556">
    <property type="entry name" value="Metallo-dependent hydrolases"/>
    <property type="match status" value="1"/>
</dbReference>
<keyword evidence="5 8" id="KW-0369">Histidine metabolism</keyword>
<gene>
    <name evidence="8" type="primary">hutI</name>
    <name evidence="10" type="ORF">D7X12_11925</name>
</gene>
<dbReference type="Proteomes" id="UP000273405">
    <property type="component" value="Unassembled WGS sequence"/>
</dbReference>
<evidence type="ECO:0000256" key="3">
    <source>
        <dbReference type="ARBA" id="ARBA00022723"/>
    </source>
</evidence>
<keyword evidence="6 8" id="KW-0862">Zinc</keyword>
<evidence type="ECO:0000259" key="9">
    <source>
        <dbReference type="Pfam" id="PF07969"/>
    </source>
</evidence>
<evidence type="ECO:0000256" key="4">
    <source>
        <dbReference type="ARBA" id="ARBA00022801"/>
    </source>
</evidence>
<dbReference type="UniPathway" id="UPA00379">
    <property type="reaction ID" value="UER00551"/>
</dbReference>
<dbReference type="AlphaFoldDB" id="A0A3A8NHX6"/>
<feature type="binding site" evidence="8">
    <location>
        <position position="333"/>
    </location>
    <ligand>
        <name>N-formimidoyl-L-glutamate</name>
        <dbReference type="ChEBI" id="CHEBI:58928"/>
    </ligand>
</feature>
<sequence>MDALNEPFDLWVRNTSEVLTVEGTHREPAEVALTPRVGACVGVRKGRVAFVGREADLPPGALTDATEIIDAEGGFVGPGFVDPHTHLIFAGERSTEFDLRNQGATYLEIAKAGGGIVNTVSATRAASEEELARLALPRMERLLAQGVTTAEVKSGYGLSLEHELKMLRAVRRLGALSPLELVPTLLCAHAVPPEYQGRRGEYLDLCINEILPAVAREGLARFCDVFTEDSAFTVDESRRLLLAAKALGLTPRLHADQLTACGASALAAEVGASSADHLEQVTDEGIRALAAANVTAVLVPTSTLFLRMRPYAPGRKLRDAGVNIALGSNVNPGSSMTENLALVLGLACLENGLTAAEAYWAATRGAAQCLGLQRQGRLAVGDTGDLVVFGCRSYRHLPYHLGISHARVVVKGGQVVFRARMDCCP</sequence>
<accession>A0A3A8NHX6</accession>
<feature type="domain" description="Amidohydrolase 3" evidence="9">
    <location>
        <begin position="120"/>
        <end position="417"/>
    </location>
</feature>
<dbReference type="GO" id="GO:0008270">
    <property type="term" value="F:zinc ion binding"/>
    <property type="evidence" value="ECO:0007669"/>
    <property type="project" value="UniProtKB-UniRule"/>
</dbReference>
<evidence type="ECO:0000256" key="6">
    <source>
        <dbReference type="ARBA" id="ARBA00022833"/>
    </source>
</evidence>
<comment type="function">
    <text evidence="8">Catalyzes the hydrolytic cleavage of the carbon-nitrogen bond in imidazolone-5-propanoate to yield N-formimidoyl-L-glutamate. It is the third step in the universal histidine degradation pathway.</text>
</comment>
<name>A0A3A8NHX6_9BACT</name>
<evidence type="ECO:0000256" key="1">
    <source>
        <dbReference type="ARBA" id="ARBA00012864"/>
    </source>
</evidence>
<dbReference type="GO" id="GO:0019557">
    <property type="term" value="P:L-histidine catabolic process to glutamate and formate"/>
    <property type="evidence" value="ECO:0007669"/>
    <property type="project" value="UniProtKB-UniPathway"/>
</dbReference>
<keyword evidence="7 8" id="KW-0408">Iron</keyword>
<reference evidence="11" key="1">
    <citation type="submission" date="2018-09" db="EMBL/GenBank/DDBJ databases">
        <authorList>
            <person name="Livingstone P.G."/>
            <person name="Whitworth D.E."/>
        </authorList>
    </citation>
    <scope>NUCLEOTIDE SEQUENCE [LARGE SCALE GENOMIC DNA]</scope>
    <source>
        <strain evidence="11">CA040B</strain>
    </source>
</reference>